<evidence type="ECO:0000313" key="2">
    <source>
        <dbReference type="EMBL" id="KND94129.1"/>
    </source>
</evidence>
<comment type="caution">
    <text evidence="2">The sequence shown here is derived from an EMBL/GenBank/DDBJ whole genome shotgun (WGS) entry which is preliminary data.</text>
</comment>
<proteinExistence type="predicted"/>
<protein>
    <submittedName>
        <fullName evidence="2">Uncharacterized protein</fullName>
    </submittedName>
</protein>
<gene>
    <name evidence="2" type="ORF">TOPH_01114</name>
</gene>
<reference evidence="2 3" key="1">
    <citation type="journal article" date="2015" name="BMC Genomics">
        <title>The genome of the truffle-parasite Tolypocladium ophioglossoides and the evolution of antifungal peptaibiotics.</title>
        <authorList>
            <person name="Quandt C.A."/>
            <person name="Bushley K.E."/>
            <person name="Spatafora J.W."/>
        </authorList>
    </citation>
    <scope>NUCLEOTIDE SEQUENCE [LARGE SCALE GENOMIC DNA]</scope>
    <source>
        <strain evidence="2 3">CBS 100239</strain>
    </source>
</reference>
<organism evidence="2 3">
    <name type="scientific">Tolypocladium ophioglossoides (strain CBS 100239)</name>
    <name type="common">Snaketongue truffleclub</name>
    <name type="synonym">Elaphocordyceps ophioglossoides</name>
    <dbReference type="NCBI Taxonomy" id="1163406"/>
    <lineage>
        <taxon>Eukaryota</taxon>
        <taxon>Fungi</taxon>
        <taxon>Dikarya</taxon>
        <taxon>Ascomycota</taxon>
        <taxon>Pezizomycotina</taxon>
        <taxon>Sordariomycetes</taxon>
        <taxon>Hypocreomycetidae</taxon>
        <taxon>Hypocreales</taxon>
        <taxon>Ophiocordycipitaceae</taxon>
        <taxon>Tolypocladium</taxon>
    </lineage>
</organism>
<dbReference type="EMBL" id="LFRF01000002">
    <property type="protein sequence ID" value="KND94129.1"/>
    <property type="molecule type" value="Genomic_DNA"/>
</dbReference>
<dbReference type="Proteomes" id="UP000036947">
    <property type="component" value="Unassembled WGS sequence"/>
</dbReference>
<keyword evidence="3" id="KW-1185">Reference proteome</keyword>
<sequence>MPEDLRRQLGRSQVEAQRQDNQAEADASTPQMGGSAEAHRKGFRPPERRYPVLIKPDGPVSSREQLQELVGGPDLPEISTTMMYEPAGPHRPGEPMEGTIPEEVQICDVDSEQLAKLEEVAKVNSFAEVVKFQGDERYAAKVLSLKETEDEAPWRRKWAAYVEACTDSRKAYDRYPVLIKP</sequence>
<accession>A0A0L0NJC2</accession>
<feature type="region of interest" description="Disordered" evidence="1">
    <location>
        <begin position="1"/>
        <end position="98"/>
    </location>
</feature>
<evidence type="ECO:0000256" key="1">
    <source>
        <dbReference type="SAM" id="MobiDB-lite"/>
    </source>
</evidence>
<feature type="compositionally biased region" description="Basic and acidic residues" evidence="1">
    <location>
        <begin position="37"/>
        <end position="50"/>
    </location>
</feature>
<feature type="compositionally biased region" description="Polar residues" evidence="1">
    <location>
        <begin position="10"/>
        <end position="32"/>
    </location>
</feature>
<dbReference type="AlphaFoldDB" id="A0A0L0NJC2"/>
<name>A0A0L0NJC2_TOLOC</name>
<dbReference type="OrthoDB" id="5153314at2759"/>
<evidence type="ECO:0000313" key="3">
    <source>
        <dbReference type="Proteomes" id="UP000036947"/>
    </source>
</evidence>